<keyword evidence="3" id="KW-1185">Reference proteome</keyword>
<dbReference type="Gene3D" id="3.40.50.1820">
    <property type="entry name" value="alpha/beta hydrolase"/>
    <property type="match status" value="1"/>
</dbReference>
<reference evidence="2 3" key="2">
    <citation type="submission" date="2018-11" db="EMBL/GenBank/DDBJ databases">
        <authorList>
            <consortium name="Pathogen Informatics"/>
        </authorList>
    </citation>
    <scope>NUCLEOTIDE SEQUENCE [LARGE SCALE GENOMIC DNA]</scope>
</reference>
<evidence type="ECO:0000259" key="1">
    <source>
        <dbReference type="Pfam" id="PF00135"/>
    </source>
</evidence>
<dbReference type="SUPFAM" id="SSF53474">
    <property type="entry name" value="alpha/beta-Hydrolases"/>
    <property type="match status" value="1"/>
</dbReference>
<dbReference type="PANTHER" id="PTHR44590:SF3">
    <property type="entry name" value="CARBOXYLESTERASE TYPE B DOMAIN-CONTAINING PROTEIN"/>
    <property type="match status" value="1"/>
</dbReference>
<dbReference type="InterPro" id="IPR029058">
    <property type="entry name" value="AB_hydrolase_fold"/>
</dbReference>
<gene>
    <name evidence="2" type="ORF">TCLT_LOCUS7572</name>
</gene>
<sequence length="453" mass="51076">MKKGILSKKKSLPGQEIMTKYGKVQGIRLVNSGNCKIDAFLGIPYAKPPIGALRFRKPEPPEPWEGVKQTIRFGPRPPQKDLLWIELGNKVKKSEDCLYLNVFTPTWTRPKDQQNGFAVMVFIHGGGYAMDSASKYGHVNICNTICRHDVIVVTIEYRLGFLGFFCTGDEACPGNNGLWDQTMALQWVKENIAAFNGDPQRVTILGQSAGGACVDLLSLSPKSRELFQQVIAMGGNAECIWAVGKTEYVVEICRRFAESVGWKSKLKDRESSEKMLDYLRTLPRKVFERGLMSQKDLLINRTYLDLSPVIDGDFLPKSVSELRKDAPVKACMVGACKHEGLIYAAISPKLFTLNGIDKLLAGYIPKEDYNNYKQLREKAKNYYLKGIDISDKLSVARVFEELLSDLAITNSTIEYAEKMTKFGHKVYLYSFDHYSPKCFGLLSFRFPFKGDFN</sequence>
<evidence type="ECO:0000313" key="4">
    <source>
        <dbReference type="WBParaSite" id="TCLT_0000758301-mRNA-1"/>
    </source>
</evidence>
<dbReference type="AlphaFoldDB" id="A0A0N5D3R7"/>
<evidence type="ECO:0000313" key="3">
    <source>
        <dbReference type="Proteomes" id="UP000276776"/>
    </source>
</evidence>
<dbReference type="STRING" id="103827.A0A0N5D3R7"/>
<evidence type="ECO:0000313" key="2">
    <source>
        <dbReference type="EMBL" id="VDN05043.1"/>
    </source>
</evidence>
<dbReference type="OMA" id="ADFFWER"/>
<reference evidence="4" key="1">
    <citation type="submission" date="2017-02" db="UniProtKB">
        <authorList>
            <consortium name="WormBaseParasite"/>
        </authorList>
    </citation>
    <scope>IDENTIFICATION</scope>
</reference>
<dbReference type="InterPro" id="IPR002018">
    <property type="entry name" value="CarbesteraseB"/>
</dbReference>
<dbReference type="PANTHER" id="PTHR44590">
    <property type="entry name" value="CARBOXYLIC ESTER HYDROLASE-RELATED"/>
    <property type="match status" value="1"/>
</dbReference>
<accession>A0A0N5D3R7</accession>
<dbReference type="OrthoDB" id="3200163at2759"/>
<dbReference type="PROSITE" id="PS00941">
    <property type="entry name" value="CARBOXYLESTERASE_B_2"/>
    <property type="match status" value="1"/>
</dbReference>
<dbReference type="Pfam" id="PF00135">
    <property type="entry name" value="COesterase"/>
    <property type="match status" value="1"/>
</dbReference>
<organism evidence="4">
    <name type="scientific">Thelazia callipaeda</name>
    <name type="common">Oriental eyeworm</name>
    <name type="synonym">Parasitic nematode</name>
    <dbReference type="NCBI Taxonomy" id="103827"/>
    <lineage>
        <taxon>Eukaryota</taxon>
        <taxon>Metazoa</taxon>
        <taxon>Ecdysozoa</taxon>
        <taxon>Nematoda</taxon>
        <taxon>Chromadorea</taxon>
        <taxon>Rhabditida</taxon>
        <taxon>Spirurina</taxon>
        <taxon>Spiruromorpha</taxon>
        <taxon>Thelazioidea</taxon>
        <taxon>Thelaziidae</taxon>
        <taxon>Thelazia</taxon>
    </lineage>
</organism>
<protein>
    <submittedName>
        <fullName evidence="4">COesterase domain-containing protein</fullName>
    </submittedName>
</protein>
<dbReference type="Proteomes" id="UP000276776">
    <property type="component" value="Unassembled WGS sequence"/>
</dbReference>
<dbReference type="InterPro" id="IPR019819">
    <property type="entry name" value="Carboxylesterase_B_CS"/>
</dbReference>
<dbReference type="ESTHER" id="thecl-a0a0n5d3r7">
    <property type="family name" value="Carb_B_Nematoda"/>
</dbReference>
<dbReference type="EMBL" id="UYYF01004523">
    <property type="protein sequence ID" value="VDN05043.1"/>
    <property type="molecule type" value="Genomic_DNA"/>
</dbReference>
<dbReference type="WBParaSite" id="TCLT_0000758301-mRNA-1">
    <property type="protein sequence ID" value="TCLT_0000758301-mRNA-1"/>
    <property type="gene ID" value="TCLT_0000758301"/>
</dbReference>
<proteinExistence type="predicted"/>
<name>A0A0N5D3R7_THECL</name>
<feature type="domain" description="Carboxylesterase type B" evidence="1">
    <location>
        <begin position="15"/>
        <end position="435"/>
    </location>
</feature>